<gene>
    <name evidence="5" type="ORF">H0S73_12345</name>
</gene>
<evidence type="ECO:0000256" key="3">
    <source>
        <dbReference type="ARBA" id="ARBA00023163"/>
    </source>
</evidence>
<dbReference type="InterPro" id="IPR043425">
    <property type="entry name" value="NusG-like"/>
</dbReference>
<dbReference type="InterPro" id="IPR036735">
    <property type="entry name" value="NGN_dom_sf"/>
</dbReference>
<dbReference type="Gene3D" id="3.30.70.940">
    <property type="entry name" value="NusG, N-terminal domain"/>
    <property type="match status" value="1"/>
</dbReference>
<proteinExistence type="predicted"/>
<dbReference type="Pfam" id="PF02357">
    <property type="entry name" value="NusG"/>
    <property type="match status" value="1"/>
</dbReference>
<evidence type="ECO:0000256" key="2">
    <source>
        <dbReference type="ARBA" id="ARBA00023015"/>
    </source>
</evidence>
<evidence type="ECO:0000313" key="6">
    <source>
        <dbReference type="Proteomes" id="UP000572984"/>
    </source>
</evidence>
<organism evidence="5 6">
    <name type="scientific">Microvirga mediterraneensis</name>
    <dbReference type="NCBI Taxonomy" id="2754695"/>
    <lineage>
        <taxon>Bacteria</taxon>
        <taxon>Pseudomonadati</taxon>
        <taxon>Pseudomonadota</taxon>
        <taxon>Alphaproteobacteria</taxon>
        <taxon>Hyphomicrobiales</taxon>
        <taxon>Methylobacteriaceae</taxon>
        <taxon>Microvirga</taxon>
    </lineage>
</organism>
<accession>A0A838BN20</accession>
<dbReference type="PANTHER" id="PTHR30265">
    <property type="entry name" value="RHO-INTERACTING TRANSCRIPTION TERMINATION FACTOR NUSG"/>
    <property type="match status" value="1"/>
</dbReference>
<dbReference type="SUPFAM" id="SSF82679">
    <property type="entry name" value="N-utilization substance G protein NusG, N-terminal domain"/>
    <property type="match status" value="1"/>
</dbReference>
<dbReference type="GO" id="GO:0006354">
    <property type="term" value="P:DNA-templated transcription elongation"/>
    <property type="evidence" value="ECO:0007669"/>
    <property type="project" value="InterPro"/>
</dbReference>
<evidence type="ECO:0000313" key="5">
    <source>
        <dbReference type="EMBL" id="MBA1156917.1"/>
    </source>
</evidence>
<comment type="caution">
    <text evidence="5">The sequence shown here is derived from an EMBL/GenBank/DDBJ whole genome shotgun (WGS) entry which is preliminary data.</text>
</comment>
<dbReference type="PANTHER" id="PTHR30265:SF4">
    <property type="entry name" value="KOW MOTIF FAMILY PROTEIN, EXPRESSED"/>
    <property type="match status" value="1"/>
</dbReference>
<dbReference type="RefSeq" id="WP_181052438.1">
    <property type="nucleotide sequence ID" value="NZ_JACDXJ010000001.1"/>
</dbReference>
<keyword evidence="3" id="KW-0804">Transcription</keyword>
<keyword evidence="1" id="KW-0889">Transcription antitermination</keyword>
<dbReference type="AlphaFoldDB" id="A0A838BN20"/>
<reference evidence="5 6" key="1">
    <citation type="submission" date="2020-07" db="EMBL/GenBank/DDBJ databases">
        <title>Draft genome and description of Microvirga mediterraneensis Marseille-Q2068 sp. nov.</title>
        <authorList>
            <person name="Boxberger M."/>
        </authorList>
    </citation>
    <scope>NUCLEOTIDE SEQUENCE [LARGE SCALE GENOMIC DNA]</scope>
    <source>
        <strain evidence="5 6">Marseille-Q2068</strain>
    </source>
</reference>
<evidence type="ECO:0000259" key="4">
    <source>
        <dbReference type="SMART" id="SM00738"/>
    </source>
</evidence>
<dbReference type="SMART" id="SM00738">
    <property type="entry name" value="NGN"/>
    <property type="match status" value="1"/>
</dbReference>
<dbReference type="InterPro" id="IPR006645">
    <property type="entry name" value="NGN-like_dom"/>
</dbReference>
<feature type="domain" description="NusG-like N-terminal" evidence="4">
    <location>
        <begin position="34"/>
        <end position="141"/>
    </location>
</feature>
<dbReference type="GO" id="GO:0031564">
    <property type="term" value="P:transcription antitermination"/>
    <property type="evidence" value="ECO:0007669"/>
    <property type="project" value="UniProtKB-KW"/>
</dbReference>
<evidence type="ECO:0000256" key="1">
    <source>
        <dbReference type="ARBA" id="ARBA00022814"/>
    </source>
</evidence>
<name>A0A838BN20_9HYPH</name>
<dbReference type="Proteomes" id="UP000572984">
    <property type="component" value="Unassembled WGS sequence"/>
</dbReference>
<keyword evidence="2" id="KW-0805">Transcription regulation</keyword>
<dbReference type="EMBL" id="JACDXJ010000001">
    <property type="protein sequence ID" value="MBA1156917.1"/>
    <property type="molecule type" value="Genomic_DNA"/>
</dbReference>
<keyword evidence="6" id="KW-1185">Reference proteome</keyword>
<sequence length="210" mass="23351">MTNLPRFGLSDFPGQVHYARARIRPRALRTPVVSPTWYVVLTNPKCEERAMAGLNALGYATFLPTETVWARVPKHRQKEGQSKKVKVTRPLFPGYLFFGLDKGVHPFEPVRLTDGVYSVLMNNGEYVAMPAGAIDRMREAEELGEHDKTIRLAEKLAELIGKQVAVPEGFLAGFVATIKKATEKGAEGEVIHNGKRVRVRIGLESLQGLE</sequence>
<protein>
    <recommendedName>
        <fullName evidence="4">NusG-like N-terminal domain-containing protein</fullName>
    </recommendedName>
</protein>